<proteinExistence type="inferred from homology"/>
<comment type="similarity">
    <text evidence="1">Belongs to the iron/ascorbate-dependent oxidoreductase family.</text>
</comment>
<keyword evidence="1" id="KW-0560">Oxidoreductase</keyword>
<evidence type="ECO:0000259" key="2">
    <source>
        <dbReference type="PROSITE" id="PS51471"/>
    </source>
</evidence>
<keyword evidence="1" id="KW-0408">Iron</keyword>
<feature type="domain" description="Fe2OG dioxygenase" evidence="2">
    <location>
        <begin position="137"/>
        <end position="238"/>
    </location>
</feature>
<comment type="caution">
    <text evidence="3">The sequence shown here is derived from an EMBL/GenBank/DDBJ whole genome shotgun (WGS) entry which is preliminary data.</text>
</comment>
<reference evidence="3 4" key="1">
    <citation type="submission" date="2021-04" db="EMBL/GenBank/DDBJ databases">
        <authorList>
            <person name="Ivanova A."/>
        </authorList>
    </citation>
    <scope>NUCLEOTIDE SEQUENCE [LARGE SCALE GENOMIC DNA]</scope>
    <source>
        <strain evidence="3 4">G18</strain>
    </source>
</reference>
<dbReference type="InterPro" id="IPR005123">
    <property type="entry name" value="Oxoglu/Fe-dep_dioxygenase_dom"/>
</dbReference>
<dbReference type="RefSeq" id="WP_210663539.1">
    <property type="nucleotide sequence ID" value="NZ_JAGKQQ010000002.1"/>
</dbReference>
<evidence type="ECO:0000256" key="1">
    <source>
        <dbReference type="RuleBase" id="RU003682"/>
    </source>
</evidence>
<keyword evidence="1" id="KW-0479">Metal-binding</keyword>
<evidence type="ECO:0000313" key="3">
    <source>
        <dbReference type="EMBL" id="MBP3960984.1"/>
    </source>
</evidence>
<dbReference type="SUPFAM" id="SSF51197">
    <property type="entry name" value="Clavaminate synthase-like"/>
    <property type="match status" value="1"/>
</dbReference>
<dbReference type="PROSITE" id="PS51471">
    <property type="entry name" value="FE2OG_OXY"/>
    <property type="match status" value="1"/>
</dbReference>
<dbReference type="Proteomes" id="UP000676565">
    <property type="component" value="Unassembled WGS sequence"/>
</dbReference>
<sequence length="238" mass="26710">MPRRTFDHIPGLFLDTDYFVPEQCSELVRQSLQLYERLEATVGRAEGPLEKAHIPQPAYVRSAEHNLKSAEHFARVALVEEKQRAIRCEYFPRYGEDGHALAYFQRNANLPDFVARDLVPGVHGMVAAEGFVGLDQELTWKLTMNFYKRVNGKVAGFPFHVDIPANGVVTMILNVQREVLFQIAKEEVVTDIPLPVGALLLLSGESRYVWKHRVLPTDAPAGGTANAIERVSLVLGFQ</sequence>
<protein>
    <recommendedName>
        <fullName evidence="2">Fe2OG dioxygenase domain-containing protein</fullName>
    </recommendedName>
</protein>
<organism evidence="3 4">
    <name type="scientific">Gemmata palustris</name>
    <dbReference type="NCBI Taxonomy" id="2822762"/>
    <lineage>
        <taxon>Bacteria</taxon>
        <taxon>Pseudomonadati</taxon>
        <taxon>Planctomycetota</taxon>
        <taxon>Planctomycetia</taxon>
        <taxon>Gemmatales</taxon>
        <taxon>Gemmataceae</taxon>
        <taxon>Gemmata</taxon>
    </lineage>
</organism>
<evidence type="ECO:0000313" key="4">
    <source>
        <dbReference type="Proteomes" id="UP000676565"/>
    </source>
</evidence>
<gene>
    <name evidence="3" type="ORF">J8F10_37665</name>
</gene>
<dbReference type="Gene3D" id="2.60.120.1520">
    <property type="match status" value="1"/>
</dbReference>
<name>A0ABS5C4Q8_9BACT</name>
<accession>A0ABS5C4Q8</accession>
<keyword evidence="4" id="KW-1185">Reference proteome</keyword>
<dbReference type="EMBL" id="JAGKQQ010000002">
    <property type="protein sequence ID" value="MBP3960984.1"/>
    <property type="molecule type" value="Genomic_DNA"/>
</dbReference>